<dbReference type="KEGG" id="nvr:FEJ81_05695"/>
<gene>
    <name evidence="2" type="ORF">FEJ81_05695</name>
</gene>
<reference evidence="3" key="1">
    <citation type="submission" date="2019-05" db="EMBL/GenBank/DDBJ databases">
        <title>Genome sequence and methylation pattern of the halophilic Archaeon Natrinema versiforme BOL5-4.</title>
        <authorList>
            <person name="DasSarma P."/>
            <person name="Anton B.P."/>
            <person name="DasSarma S.L."/>
            <person name="Martinez F.L."/>
            <person name="Guzman D."/>
            <person name="Roberts R.J."/>
            <person name="DasSarma S."/>
        </authorList>
    </citation>
    <scope>NUCLEOTIDE SEQUENCE [LARGE SCALE GENOMIC DNA]</scope>
    <source>
        <strain evidence="3">BOL5-4</strain>
    </source>
</reference>
<dbReference type="AlphaFoldDB" id="A0A4P8WP75"/>
<proteinExistence type="predicted"/>
<dbReference type="Gene3D" id="3.90.550.10">
    <property type="entry name" value="Spore Coat Polysaccharide Biosynthesis Protein SpsA, Chain A"/>
    <property type="match status" value="1"/>
</dbReference>
<feature type="domain" description="MobA-like NTP transferase" evidence="1">
    <location>
        <begin position="2"/>
        <end position="181"/>
    </location>
</feature>
<dbReference type="EMBL" id="CP040330">
    <property type="protein sequence ID" value="QCS44273.1"/>
    <property type="molecule type" value="Genomic_DNA"/>
</dbReference>
<sequence>MCGGEGTRLESPREKPLHTIAGTAMVDRVLAALRESAIETVYAAVSPNAPETRSHLEATDGVATIETAGEGYVTDLLSVLDDPRISPPVLTVAADLPLLEGPVVDRILVAHGNQSASRTVCVPVALKRRLGVSIDTRLETADHLAPTGVNVVGTTDDPTTMTDVYYDSRLATNVNRLEDARLAAGLLRDRDEDGEGR</sequence>
<dbReference type="SUPFAM" id="SSF53448">
    <property type="entry name" value="Nucleotide-diphospho-sugar transferases"/>
    <property type="match status" value="1"/>
</dbReference>
<dbReference type="Proteomes" id="UP000302218">
    <property type="component" value="Chromosome"/>
</dbReference>
<dbReference type="GeneID" id="40264745"/>
<dbReference type="Pfam" id="PF12804">
    <property type="entry name" value="NTP_transf_3"/>
    <property type="match status" value="1"/>
</dbReference>
<evidence type="ECO:0000259" key="1">
    <source>
        <dbReference type="Pfam" id="PF12804"/>
    </source>
</evidence>
<dbReference type="OrthoDB" id="9782at2157"/>
<protein>
    <submittedName>
        <fullName evidence="2">Cobalamin biosynthesis protein CobY</fullName>
    </submittedName>
</protein>
<dbReference type="InterPro" id="IPR029044">
    <property type="entry name" value="Nucleotide-diphossugar_trans"/>
</dbReference>
<dbReference type="GO" id="GO:0016779">
    <property type="term" value="F:nucleotidyltransferase activity"/>
    <property type="evidence" value="ECO:0007669"/>
    <property type="project" value="UniProtKB-ARBA"/>
</dbReference>
<organism evidence="2 3">
    <name type="scientific">Natrinema versiforme</name>
    <dbReference type="NCBI Taxonomy" id="88724"/>
    <lineage>
        <taxon>Archaea</taxon>
        <taxon>Methanobacteriati</taxon>
        <taxon>Methanobacteriota</taxon>
        <taxon>Stenosarchaea group</taxon>
        <taxon>Halobacteria</taxon>
        <taxon>Halobacteriales</taxon>
        <taxon>Natrialbaceae</taxon>
        <taxon>Natrinema</taxon>
    </lineage>
</organism>
<dbReference type="RefSeq" id="WP_138246721.1">
    <property type="nucleotide sequence ID" value="NZ_CP040330.1"/>
</dbReference>
<evidence type="ECO:0000313" key="2">
    <source>
        <dbReference type="EMBL" id="QCS44273.1"/>
    </source>
</evidence>
<accession>A0A4P8WP75</accession>
<dbReference type="InterPro" id="IPR025877">
    <property type="entry name" value="MobA-like_NTP_Trfase"/>
</dbReference>
<name>A0A4P8WP75_9EURY</name>
<evidence type="ECO:0000313" key="3">
    <source>
        <dbReference type="Proteomes" id="UP000302218"/>
    </source>
</evidence>